<reference evidence="1 2" key="1">
    <citation type="submission" date="2018-03" db="EMBL/GenBank/DDBJ databases">
        <title>Genome sequence of Lactococcus lactis strain 14B4 from almond drupe.</title>
        <authorList>
            <person name="Tran T.D."/>
            <person name="McGarvey J.A."/>
            <person name="Huynh S."/>
            <person name="Parker C.T."/>
        </authorList>
    </citation>
    <scope>NUCLEOTIDE SEQUENCE [LARGE SCALE GENOMIC DNA]</scope>
    <source>
        <strain evidence="1 2">14B4</strain>
    </source>
</reference>
<dbReference type="EMBL" id="CP028160">
    <property type="protein sequence ID" value="AWN66954.1"/>
    <property type="molecule type" value="Genomic_DNA"/>
</dbReference>
<dbReference type="AlphaFoldDB" id="A0A2Z3KMY1"/>
<name>A0A2Z3KMY1_LACLL</name>
<dbReference type="Proteomes" id="UP000245919">
    <property type="component" value="Chromosome"/>
</dbReference>
<organism evidence="1 2">
    <name type="scientific">Lactococcus lactis subsp. lactis</name>
    <name type="common">Streptococcus lactis</name>
    <dbReference type="NCBI Taxonomy" id="1360"/>
    <lineage>
        <taxon>Bacteria</taxon>
        <taxon>Bacillati</taxon>
        <taxon>Bacillota</taxon>
        <taxon>Bacilli</taxon>
        <taxon>Lactobacillales</taxon>
        <taxon>Streptococcaceae</taxon>
        <taxon>Lactococcus</taxon>
    </lineage>
</organism>
<dbReference type="RefSeq" id="WP_109991369.1">
    <property type="nucleotide sequence ID" value="NZ_CP028160.1"/>
</dbReference>
<dbReference type="Pfam" id="PF12691">
    <property type="entry name" value="Phage_tail_terminator_6"/>
    <property type="match status" value="1"/>
</dbReference>
<accession>A0A2Z3KMY1</accession>
<gene>
    <name evidence="1" type="ORF">LL14B4_12640</name>
</gene>
<sequence length="137" mass="15075">MANDFLECLTTSINDIPGLKMKAVMNYPDETESLGVYALPGGRISGGDMLGRVKMTLNFEIAIHTKSIEIANNTMWEISKVLGDLSLDIPSQNGSYEFESLEPEAPSLNERDEKGWYLFILDLTATIITNKGEIANG</sequence>
<dbReference type="InterPro" id="IPR024411">
    <property type="entry name" value="Tail_terminator_phage"/>
</dbReference>
<proteinExistence type="predicted"/>
<evidence type="ECO:0000313" key="1">
    <source>
        <dbReference type="EMBL" id="AWN66954.1"/>
    </source>
</evidence>
<evidence type="ECO:0000313" key="2">
    <source>
        <dbReference type="Proteomes" id="UP000245919"/>
    </source>
</evidence>
<protein>
    <submittedName>
        <fullName evidence="1">Capsid protein</fullName>
    </submittedName>
</protein>
<dbReference type="GeneID" id="89634625"/>